<comment type="caution">
    <text evidence="2">The sequence shown here is derived from an EMBL/GenBank/DDBJ whole genome shotgun (WGS) entry which is preliminary data.</text>
</comment>
<feature type="region of interest" description="Disordered" evidence="1">
    <location>
        <begin position="55"/>
        <end position="74"/>
    </location>
</feature>
<gene>
    <name evidence="2" type="ORF">B0H67DRAFT_87844</name>
</gene>
<feature type="compositionally biased region" description="Basic and acidic residues" evidence="1">
    <location>
        <begin position="186"/>
        <end position="196"/>
    </location>
</feature>
<evidence type="ECO:0000313" key="3">
    <source>
        <dbReference type="Proteomes" id="UP001172102"/>
    </source>
</evidence>
<feature type="compositionally biased region" description="Polar residues" evidence="1">
    <location>
        <begin position="160"/>
        <end position="183"/>
    </location>
</feature>
<organism evidence="2 3">
    <name type="scientific">Lasiosphaeris hirsuta</name>
    <dbReference type="NCBI Taxonomy" id="260670"/>
    <lineage>
        <taxon>Eukaryota</taxon>
        <taxon>Fungi</taxon>
        <taxon>Dikarya</taxon>
        <taxon>Ascomycota</taxon>
        <taxon>Pezizomycotina</taxon>
        <taxon>Sordariomycetes</taxon>
        <taxon>Sordariomycetidae</taxon>
        <taxon>Sordariales</taxon>
        <taxon>Lasiosphaeriaceae</taxon>
        <taxon>Lasiosphaeris</taxon>
    </lineage>
</organism>
<reference evidence="2" key="1">
    <citation type="submission" date="2023-06" db="EMBL/GenBank/DDBJ databases">
        <title>Genome-scale phylogeny and comparative genomics of the fungal order Sordariales.</title>
        <authorList>
            <consortium name="Lawrence Berkeley National Laboratory"/>
            <person name="Hensen N."/>
            <person name="Bonometti L."/>
            <person name="Westerberg I."/>
            <person name="Brannstrom I.O."/>
            <person name="Guillou S."/>
            <person name="Cros-Aarteil S."/>
            <person name="Calhoun S."/>
            <person name="Haridas S."/>
            <person name="Kuo A."/>
            <person name="Mondo S."/>
            <person name="Pangilinan J."/>
            <person name="Riley R."/>
            <person name="Labutti K."/>
            <person name="Andreopoulos B."/>
            <person name="Lipzen A."/>
            <person name="Chen C."/>
            <person name="Yanf M."/>
            <person name="Daum C."/>
            <person name="Ng V."/>
            <person name="Clum A."/>
            <person name="Steindorff A."/>
            <person name="Ohm R."/>
            <person name="Martin F."/>
            <person name="Silar P."/>
            <person name="Natvig D."/>
            <person name="Lalanne C."/>
            <person name="Gautier V."/>
            <person name="Ament-Velasquez S.L."/>
            <person name="Kruys A."/>
            <person name="Hutchinson M.I."/>
            <person name="Powell A.J."/>
            <person name="Barry K."/>
            <person name="Miller A.N."/>
            <person name="Grigoriev I.V."/>
            <person name="Debuchy R."/>
            <person name="Gladieux P."/>
            <person name="Thoren M.H."/>
            <person name="Johannesson H."/>
        </authorList>
    </citation>
    <scope>NUCLEOTIDE SEQUENCE</scope>
    <source>
        <strain evidence="2">SMH4607-1</strain>
    </source>
</reference>
<dbReference type="AlphaFoldDB" id="A0AA40EDZ0"/>
<protein>
    <submittedName>
        <fullName evidence="2">Uncharacterized protein</fullName>
    </submittedName>
</protein>
<accession>A0AA40EDZ0</accession>
<keyword evidence="3" id="KW-1185">Reference proteome</keyword>
<feature type="region of interest" description="Disordered" evidence="1">
    <location>
        <begin position="89"/>
        <end position="196"/>
    </location>
</feature>
<sequence>MVPRKGLIATRRNPHRNIQRPQSLSPTNFQRHNTASPDSKPKSAPLLNFISALFPQQPPSPTPNLRRAASTAHRHPSVRYKALYSLHEHVPPPTSTLYPTHPPASTQSPSHTQPPHTRAHTHTHTHTWPLQPRAEAQDIKTPFQTRPRTRHHHEPRPLSHPTNQAQSPKPQLGSAQKTQNKTLTIKHRDLEITLRD</sequence>
<dbReference type="Proteomes" id="UP001172102">
    <property type="component" value="Unassembled WGS sequence"/>
</dbReference>
<feature type="compositionally biased region" description="Polar residues" evidence="1">
    <location>
        <begin position="95"/>
        <end position="110"/>
    </location>
</feature>
<name>A0AA40EDZ0_9PEZI</name>
<feature type="region of interest" description="Disordered" evidence="1">
    <location>
        <begin position="1"/>
        <end position="44"/>
    </location>
</feature>
<proteinExistence type="predicted"/>
<feature type="compositionally biased region" description="Polar residues" evidence="1">
    <location>
        <begin position="19"/>
        <end position="37"/>
    </location>
</feature>
<evidence type="ECO:0000256" key="1">
    <source>
        <dbReference type="SAM" id="MobiDB-lite"/>
    </source>
</evidence>
<evidence type="ECO:0000313" key="2">
    <source>
        <dbReference type="EMBL" id="KAK0731808.1"/>
    </source>
</evidence>
<dbReference type="EMBL" id="JAUKUA010000001">
    <property type="protein sequence ID" value="KAK0731808.1"/>
    <property type="molecule type" value="Genomic_DNA"/>
</dbReference>